<dbReference type="SUPFAM" id="SSF46785">
    <property type="entry name" value="Winged helix' DNA-binding domain"/>
    <property type="match status" value="1"/>
</dbReference>
<organism evidence="2 3">
    <name type="scientific">Pyrobaculum ferrireducens</name>
    <dbReference type="NCBI Taxonomy" id="1104324"/>
    <lineage>
        <taxon>Archaea</taxon>
        <taxon>Thermoproteota</taxon>
        <taxon>Thermoprotei</taxon>
        <taxon>Thermoproteales</taxon>
        <taxon>Thermoproteaceae</taxon>
        <taxon>Pyrobaculum</taxon>
    </lineage>
</organism>
<sequence length="71" mass="8401">MIARILLALLQGPMGRTQLYMRTRLNYPRFLEYLEFLKQRELVVERDGSVRLTERGHEVAKALERALDELL</sequence>
<feature type="domain" description="ArnR1-like winged helix-turn-helix" evidence="1">
    <location>
        <begin position="2"/>
        <end position="66"/>
    </location>
</feature>
<keyword evidence="3" id="KW-1185">Reference proteome</keyword>
<dbReference type="Gene3D" id="1.10.10.10">
    <property type="entry name" value="Winged helix-like DNA-binding domain superfamily/Winged helix DNA-binding domain"/>
    <property type="match status" value="1"/>
</dbReference>
<name>G7VAT6_9CREN</name>
<gene>
    <name evidence="2" type="ORF">P186_2122</name>
</gene>
<dbReference type="eggNOG" id="arCOG01061">
    <property type="taxonomic scope" value="Archaea"/>
</dbReference>
<dbReference type="InterPro" id="IPR038723">
    <property type="entry name" value="ArnR1-like_HTH"/>
</dbReference>
<proteinExistence type="predicted"/>
<dbReference type="InterPro" id="IPR036388">
    <property type="entry name" value="WH-like_DNA-bd_sf"/>
</dbReference>
<dbReference type="KEGG" id="pyr:P186_2122"/>
<protein>
    <recommendedName>
        <fullName evidence="1">ArnR1-like winged helix-turn-helix domain-containing protein</fullName>
    </recommendedName>
</protein>
<reference evidence="2 3" key="1">
    <citation type="journal article" date="2012" name="J. Bacteriol.">
        <title>Complete genome sequence of strain 1860, a crenarchaeon of the genus pyrobaculum able to grow with various electron acceptors.</title>
        <authorList>
            <person name="Mardanov A.V."/>
            <person name="Gumerov V.M."/>
            <person name="Slobodkina G.B."/>
            <person name="Beletsky A.V."/>
            <person name="Bonch-Osmolovskaya E.A."/>
            <person name="Ravin N.V."/>
            <person name="Skryabin K.G."/>
        </authorList>
    </citation>
    <scope>NUCLEOTIDE SEQUENCE [LARGE SCALE GENOMIC DNA]</scope>
    <source>
        <strain evidence="2 3">1860</strain>
    </source>
</reference>
<dbReference type="STRING" id="1104324.P186_2122"/>
<dbReference type="Proteomes" id="UP000005867">
    <property type="component" value="Chromosome"/>
</dbReference>
<dbReference type="BioCyc" id="PSP1104324:GJSN-2072-MONOMER"/>
<dbReference type="EMBL" id="CP003098">
    <property type="protein sequence ID" value="AET33514.1"/>
    <property type="molecule type" value="Genomic_DNA"/>
</dbReference>
<evidence type="ECO:0000259" key="1">
    <source>
        <dbReference type="Pfam" id="PF14947"/>
    </source>
</evidence>
<dbReference type="HOGENOM" id="CLU_179023_1_0_2"/>
<dbReference type="AlphaFoldDB" id="G7VAT6"/>
<evidence type="ECO:0000313" key="2">
    <source>
        <dbReference type="EMBL" id="AET33514.1"/>
    </source>
</evidence>
<accession>G7VAT6</accession>
<evidence type="ECO:0000313" key="3">
    <source>
        <dbReference type="Proteomes" id="UP000005867"/>
    </source>
</evidence>
<dbReference type="Pfam" id="PF14947">
    <property type="entry name" value="HTH_45"/>
    <property type="match status" value="1"/>
</dbReference>
<dbReference type="InterPro" id="IPR036390">
    <property type="entry name" value="WH_DNA-bd_sf"/>
</dbReference>